<dbReference type="InterPro" id="IPR010744">
    <property type="entry name" value="Phage_CI_N"/>
</dbReference>
<dbReference type="Gene3D" id="1.10.260.40">
    <property type="entry name" value="lambda repressor-like DNA-binding domains"/>
    <property type="match status" value="1"/>
</dbReference>
<evidence type="ECO:0000313" key="3">
    <source>
        <dbReference type="Proteomes" id="UP000182680"/>
    </source>
</evidence>
<dbReference type="EMBL" id="FPIW01000028">
    <property type="protein sequence ID" value="SFW52731.1"/>
    <property type="molecule type" value="Genomic_DNA"/>
</dbReference>
<sequence length="187" mass="21815">MSHTFSAAYDRVLKATGCAGQEELAKKLGLRQSFITDCRRRGEFTPEVLLALVERYRLNPHWVRTGEGEKWTQVDKNKELLRFLPRSIRTYYRTKKHCLESEAGRGIWKRIDENRELLVCIQEHAPDLLKRCPWIDGWIAGTDIFLNDLAAAIEIDVPEWMAMLHTPRPWPGRYNIEIIIIMLLQAV</sequence>
<dbReference type="InterPro" id="IPR010982">
    <property type="entry name" value="Lambda_DNA-bd_dom_sf"/>
</dbReference>
<evidence type="ECO:0000259" key="1">
    <source>
        <dbReference type="Pfam" id="PF07022"/>
    </source>
</evidence>
<dbReference type="GO" id="GO:0003677">
    <property type="term" value="F:DNA binding"/>
    <property type="evidence" value="ECO:0007669"/>
    <property type="project" value="InterPro"/>
</dbReference>
<comment type="caution">
    <text evidence="2">The sequence shown here is derived from an EMBL/GenBank/DDBJ whole genome shotgun (WGS) entry which is preliminary data.</text>
</comment>
<feature type="domain" description="Bacteriophage CI repressor N-terminal" evidence="1">
    <location>
        <begin position="8"/>
        <end position="69"/>
    </location>
</feature>
<dbReference type="GO" id="GO:0045892">
    <property type="term" value="P:negative regulation of DNA-templated transcription"/>
    <property type="evidence" value="ECO:0007669"/>
    <property type="project" value="InterPro"/>
</dbReference>
<dbReference type="RefSeq" id="WP_143142614.1">
    <property type="nucleotide sequence ID" value="NZ_FPIW01000028.1"/>
</dbReference>
<dbReference type="AlphaFoldDB" id="A0AA94HT56"/>
<reference evidence="3" key="1">
    <citation type="submission" date="2016-11" db="EMBL/GenBank/DDBJ databases">
        <authorList>
            <person name="Jaros S."/>
            <person name="Januszkiewicz K."/>
            <person name="Wedrychowicz H."/>
        </authorList>
    </citation>
    <scope>NUCLEOTIDE SEQUENCE [LARGE SCALE GENOMIC DNA]</scope>
    <source>
        <strain evidence="3">DSM 7057</strain>
    </source>
</reference>
<name>A0AA94HT56_DESDE</name>
<organism evidence="2 3">
    <name type="scientific">Desulfovibrio desulfuricans</name>
    <dbReference type="NCBI Taxonomy" id="876"/>
    <lineage>
        <taxon>Bacteria</taxon>
        <taxon>Pseudomonadati</taxon>
        <taxon>Thermodesulfobacteriota</taxon>
        <taxon>Desulfovibrionia</taxon>
        <taxon>Desulfovibrionales</taxon>
        <taxon>Desulfovibrionaceae</taxon>
        <taxon>Desulfovibrio</taxon>
    </lineage>
</organism>
<dbReference type="Proteomes" id="UP000182680">
    <property type="component" value="Unassembled WGS sequence"/>
</dbReference>
<proteinExistence type="predicted"/>
<accession>A0AA94HT56</accession>
<gene>
    <name evidence="2" type="ORF">SAMN02910291_01702</name>
</gene>
<evidence type="ECO:0000313" key="2">
    <source>
        <dbReference type="EMBL" id="SFW52731.1"/>
    </source>
</evidence>
<protein>
    <submittedName>
        <fullName evidence="2">Bacteriophage CI repressor helix-turn-helix domain-containing protein</fullName>
    </submittedName>
</protein>
<dbReference type="Pfam" id="PF07022">
    <property type="entry name" value="Phage_CI_repr"/>
    <property type="match status" value="1"/>
</dbReference>